<accession>A0ABU7Z384</accession>
<proteinExistence type="predicted"/>
<feature type="transmembrane region" description="Helical" evidence="1">
    <location>
        <begin position="32"/>
        <end position="58"/>
    </location>
</feature>
<comment type="caution">
    <text evidence="2">The sequence shown here is derived from an EMBL/GenBank/DDBJ whole genome shotgun (WGS) entry which is preliminary data.</text>
</comment>
<evidence type="ECO:0000313" key="3">
    <source>
        <dbReference type="Proteomes" id="UP001310387"/>
    </source>
</evidence>
<protein>
    <recommendedName>
        <fullName evidence="4">MYXO-CTERM domain-containing protein</fullName>
    </recommendedName>
</protein>
<gene>
    <name evidence="2" type="ORF">V5O49_02305</name>
</gene>
<keyword evidence="3" id="KW-1185">Reference proteome</keyword>
<reference evidence="2" key="1">
    <citation type="journal article" date="2024" name="Antonie Van Leeuwenhoek">
        <title>Isoptericola haloaureus sp. nov., a dimorphic actinobacterium isolated from mangrove sediments of southeast India, implicating biosaline agricultural significance through nitrogen fixation and salt tolerance genes.</title>
        <authorList>
            <person name="Prathaban M."/>
            <person name="Prathiviraj R."/>
            <person name="Ravichandran M."/>
            <person name="Natarajan S.D."/>
            <person name="Sobanaa M."/>
            <person name="Hari Krishna Kumar S."/>
            <person name="Chandrasekar V."/>
            <person name="Selvin J."/>
        </authorList>
    </citation>
    <scope>NUCLEOTIDE SEQUENCE</scope>
    <source>
        <strain evidence="2">MP1014</strain>
    </source>
</reference>
<reference evidence="2" key="2">
    <citation type="submission" date="2024-02" db="EMBL/GenBank/DDBJ databases">
        <authorList>
            <person name="Prathaban M."/>
            <person name="Mythili R."/>
            <person name="Sharmila Devi N."/>
            <person name="Sobanaa M."/>
            <person name="Prathiviraj R."/>
            <person name="Selvin J."/>
        </authorList>
    </citation>
    <scope>NUCLEOTIDE SEQUENCE</scope>
    <source>
        <strain evidence="2">MP1014</strain>
    </source>
</reference>
<dbReference type="Proteomes" id="UP001310387">
    <property type="component" value="Unassembled WGS sequence"/>
</dbReference>
<keyword evidence="1" id="KW-0472">Membrane</keyword>
<evidence type="ECO:0000256" key="1">
    <source>
        <dbReference type="SAM" id="Phobius"/>
    </source>
</evidence>
<dbReference type="EMBL" id="JBAGLP010000105">
    <property type="protein sequence ID" value="MEG3613950.1"/>
    <property type="molecule type" value="Genomic_DNA"/>
</dbReference>
<keyword evidence="1" id="KW-1133">Transmembrane helix</keyword>
<organism evidence="2 3">
    <name type="scientific">Isoptericola haloaureus</name>
    <dbReference type="NCBI Taxonomy" id="1542902"/>
    <lineage>
        <taxon>Bacteria</taxon>
        <taxon>Bacillati</taxon>
        <taxon>Actinomycetota</taxon>
        <taxon>Actinomycetes</taxon>
        <taxon>Micrococcales</taxon>
        <taxon>Promicromonosporaceae</taxon>
        <taxon>Isoptericola</taxon>
    </lineage>
</organism>
<feature type="transmembrane region" description="Helical" evidence="1">
    <location>
        <begin position="7"/>
        <end position="26"/>
    </location>
</feature>
<sequence>MTTSGACVTRLGVGGPILVWVGLYIAGQILTFASLVAVPVGFVPALLLLGAVCLGWTLHSWKRKVSLV</sequence>
<evidence type="ECO:0000313" key="2">
    <source>
        <dbReference type="EMBL" id="MEG3613950.1"/>
    </source>
</evidence>
<evidence type="ECO:0008006" key="4">
    <source>
        <dbReference type="Google" id="ProtNLM"/>
    </source>
</evidence>
<keyword evidence="1" id="KW-0812">Transmembrane</keyword>
<dbReference type="RefSeq" id="WP_332900813.1">
    <property type="nucleotide sequence ID" value="NZ_JBAGLP010000105.1"/>
</dbReference>
<name>A0ABU7Z384_9MICO</name>